<accession>A0A9J6G8N4</accession>
<dbReference type="Gene3D" id="3.40.50.150">
    <property type="entry name" value="Vaccinia Virus protein VP39"/>
    <property type="match status" value="1"/>
</dbReference>
<evidence type="ECO:0000313" key="1">
    <source>
        <dbReference type="EMBL" id="KAH9371231.1"/>
    </source>
</evidence>
<dbReference type="AlphaFoldDB" id="A0A9J6G8N4"/>
<dbReference type="InterPro" id="IPR029063">
    <property type="entry name" value="SAM-dependent_MTases_sf"/>
</dbReference>
<gene>
    <name evidence="1" type="ORF">HPB48_013524</name>
</gene>
<keyword evidence="2" id="KW-1185">Reference proteome</keyword>
<comment type="caution">
    <text evidence="1">The sequence shown here is derived from an EMBL/GenBank/DDBJ whole genome shotgun (WGS) entry which is preliminary data.</text>
</comment>
<dbReference type="Proteomes" id="UP000821853">
    <property type="component" value="Chromosome 3"/>
</dbReference>
<proteinExistence type="predicted"/>
<name>A0A9J6G8N4_HAELO</name>
<organism evidence="1 2">
    <name type="scientific">Haemaphysalis longicornis</name>
    <name type="common">Bush tick</name>
    <dbReference type="NCBI Taxonomy" id="44386"/>
    <lineage>
        <taxon>Eukaryota</taxon>
        <taxon>Metazoa</taxon>
        <taxon>Ecdysozoa</taxon>
        <taxon>Arthropoda</taxon>
        <taxon>Chelicerata</taxon>
        <taxon>Arachnida</taxon>
        <taxon>Acari</taxon>
        <taxon>Parasitiformes</taxon>
        <taxon>Ixodida</taxon>
        <taxon>Ixodoidea</taxon>
        <taxon>Ixodidae</taxon>
        <taxon>Haemaphysalinae</taxon>
        <taxon>Haemaphysalis</taxon>
    </lineage>
</organism>
<dbReference type="VEuPathDB" id="VectorBase:HLOH_043977"/>
<evidence type="ECO:0000313" key="2">
    <source>
        <dbReference type="Proteomes" id="UP000821853"/>
    </source>
</evidence>
<reference evidence="1 2" key="1">
    <citation type="journal article" date="2020" name="Cell">
        <title>Large-Scale Comparative Analyses of Tick Genomes Elucidate Their Genetic Diversity and Vector Capacities.</title>
        <authorList>
            <consortium name="Tick Genome and Microbiome Consortium (TIGMIC)"/>
            <person name="Jia N."/>
            <person name="Wang J."/>
            <person name="Shi W."/>
            <person name="Du L."/>
            <person name="Sun Y."/>
            <person name="Zhan W."/>
            <person name="Jiang J.F."/>
            <person name="Wang Q."/>
            <person name="Zhang B."/>
            <person name="Ji P."/>
            <person name="Bell-Sakyi L."/>
            <person name="Cui X.M."/>
            <person name="Yuan T.T."/>
            <person name="Jiang B.G."/>
            <person name="Yang W.F."/>
            <person name="Lam T.T."/>
            <person name="Chang Q.C."/>
            <person name="Ding S.J."/>
            <person name="Wang X.J."/>
            <person name="Zhu J.G."/>
            <person name="Ruan X.D."/>
            <person name="Zhao L."/>
            <person name="Wei J.T."/>
            <person name="Ye R.Z."/>
            <person name="Que T.C."/>
            <person name="Du C.H."/>
            <person name="Zhou Y.H."/>
            <person name="Cheng J.X."/>
            <person name="Dai P.F."/>
            <person name="Guo W.B."/>
            <person name="Han X.H."/>
            <person name="Huang E.J."/>
            <person name="Li L.F."/>
            <person name="Wei W."/>
            <person name="Gao Y.C."/>
            <person name="Liu J.Z."/>
            <person name="Shao H.Z."/>
            <person name="Wang X."/>
            <person name="Wang C.C."/>
            <person name="Yang T.C."/>
            <person name="Huo Q.B."/>
            <person name="Li W."/>
            <person name="Chen H.Y."/>
            <person name="Chen S.E."/>
            <person name="Zhou L.G."/>
            <person name="Ni X.B."/>
            <person name="Tian J.H."/>
            <person name="Sheng Y."/>
            <person name="Liu T."/>
            <person name="Pan Y.S."/>
            <person name="Xia L.Y."/>
            <person name="Li J."/>
            <person name="Zhao F."/>
            <person name="Cao W.C."/>
        </authorList>
    </citation>
    <scope>NUCLEOTIDE SEQUENCE [LARGE SCALE GENOMIC DNA]</scope>
    <source>
        <strain evidence="1">HaeL-2018</strain>
    </source>
</reference>
<protein>
    <submittedName>
        <fullName evidence="1">Uncharacterized protein</fullName>
    </submittedName>
</protein>
<sequence length="97" mass="11436">MENFNDEKLAYDVFDFGRMEAGELVKKHGHLDRVYSFLCFHLVKDQWKCFRDIATLLTPKRGECAVAFFMSFPLADTWLQVHSMNRWSDLIPVSIFN</sequence>
<dbReference type="OrthoDB" id="6476472at2759"/>
<dbReference type="EMBL" id="JABSTR010000005">
    <property type="protein sequence ID" value="KAH9371231.1"/>
    <property type="molecule type" value="Genomic_DNA"/>
</dbReference>